<proteinExistence type="predicted"/>
<name>D7TGT3_VITVI</name>
<gene>
    <name evidence="1" type="ordered locus">VIT_12s0035g00980</name>
</gene>
<evidence type="ECO:0000313" key="1">
    <source>
        <dbReference type="EMBL" id="CBI29705.3"/>
    </source>
</evidence>
<protein>
    <submittedName>
        <fullName evidence="1">Uncharacterized protein</fullName>
    </submittedName>
</protein>
<dbReference type="Proteomes" id="UP000009183">
    <property type="component" value="Chromosome 12"/>
</dbReference>
<dbReference type="HOGENOM" id="CLU_2282610_0_0_1"/>
<keyword evidence="2" id="KW-1185">Reference proteome</keyword>
<dbReference type="EMBL" id="FN595990">
    <property type="protein sequence ID" value="CBI29705.3"/>
    <property type="molecule type" value="Genomic_DNA"/>
</dbReference>
<dbReference type="PaxDb" id="29760-VIT_12s0035g00980.t01"/>
<sequence>MTAAPTEPYPNFSVSHLLNATCITHTTADIRTITNAFFFEIRVISYTFGFVSVLRHNANFASSRLDNTRVTWANHSGFLIAHIEQPSPYPCHAEGFILLCTQ</sequence>
<accession>D7TGT3</accession>
<reference evidence="2" key="1">
    <citation type="journal article" date="2007" name="Nature">
        <title>The grapevine genome sequence suggests ancestral hexaploidization in major angiosperm phyla.</title>
        <authorList>
            <consortium name="The French-Italian Public Consortium for Grapevine Genome Characterization."/>
            <person name="Jaillon O."/>
            <person name="Aury J.-M."/>
            <person name="Noel B."/>
            <person name="Policriti A."/>
            <person name="Clepet C."/>
            <person name="Casagrande A."/>
            <person name="Choisne N."/>
            <person name="Aubourg S."/>
            <person name="Vitulo N."/>
            <person name="Jubin C."/>
            <person name="Vezzi A."/>
            <person name="Legeai F."/>
            <person name="Hugueney P."/>
            <person name="Dasilva C."/>
            <person name="Horner D."/>
            <person name="Mica E."/>
            <person name="Jublot D."/>
            <person name="Poulain J."/>
            <person name="Bruyere C."/>
            <person name="Billault A."/>
            <person name="Segurens B."/>
            <person name="Gouyvenoux M."/>
            <person name="Ugarte E."/>
            <person name="Cattonaro F."/>
            <person name="Anthouard V."/>
            <person name="Vico V."/>
            <person name="Del Fabbro C."/>
            <person name="Alaux M."/>
            <person name="Di Gaspero G."/>
            <person name="Dumas V."/>
            <person name="Felice N."/>
            <person name="Paillard S."/>
            <person name="Juman I."/>
            <person name="Moroldo M."/>
            <person name="Scalabrin S."/>
            <person name="Canaguier A."/>
            <person name="Le Clainche I."/>
            <person name="Malacrida G."/>
            <person name="Durand E."/>
            <person name="Pesole G."/>
            <person name="Laucou V."/>
            <person name="Chatelet P."/>
            <person name="Merdinoglu D."/>
            <person name="Delledonne M."/>
            <person name="Pezzotti M."/>
            <person name="Lecharny A."/>
            <person name="Scarpelli C."/>
            <person name="Artiguenave F."/>
            <person name="Pe M.E."/>
            <person name="Valle G."/>
            <person name="Morgante M."/>
            <person name="Caboche M."/>
            <person name="Adam-Blondon A.-F."/>
            <person name="Weissenbach J."/>
            <person name="Quetier F."/>
            <person name="Wincker P."/>
        </authorList>
    </citation>
    <scope>NUCLEOTIDE SEQUENCE [LARGE SCALE GENOMIC DNA]</scope>
    <source>
        <strain evidence="2">cv. Pinot noir / PN40024</strain>
    </source>
</reference>
<dbReference type="InParanoid" id="D7TGT3"/>
<dbReference type="AlphaFoldDB" id="D7TGT3"/>
<evidence type="ECO:0000313" key="2">
    <source>
        <dbReference type="Proteomes" id="UP000009183"/>
    </source>
</evidence>
<organism evidence="1 2">
    <name type="scientific">Vitis vinifera</name>
    <name type="common">Grape</name>
    <dbReference type="NCBI Taxonomy" id="29760"/>
    <lineage>
        <taxon>Eukaryota</taxon>
        <taxon>Viridiplantae</taxon>
        <taxon>Streptophyta</taxon>
        <taxon>Embryophyta</taxon>
        <taxon>Tracheophyta</taxon>
        <taxon>Spermatophyta</taxon>
        <taxon>Magnoliopsida</taxon>
        <taxon>eudicotyledons</taxon>
        <taxon>Gunneridae</taxon>
        <taxon>Pentapetalae</taxon>
        <taxon>rosids</taxon>
        <taxon>Vitales</taxon>
        <taxon>Vitaceae</taxon>
        <taxon>Viteae</taxon>
        <taxon>Vitis</taxon>
    </lineage>
</organism>